<keyword evidence="5" id="KW-1185">Reference proteome</keyword>
<dbReference type="OrthoDB" id="6622741at2759"/>
<reference evidence="4 5" key="1">
    <citation type="submission" date="2019-08" db="EMBL/GenBank/DDBJ databases">
        <title>Whole genome of Aphis craccivora.</title>
        <authorList>
            <person name="Voronova N.V."/>
            <person name="Shulinski R.S."/>
            <person name="Bandarenka Y.V."/>
            <person name="Zhorov D.G."/>
            <person name="Warner D."/>
        </authorList>
    </citation>
    <scope>NUCLEOTIDE SEQUENCE [LARGE SCALE GENOMIC DNA]</scope>
    <source>
        <strain evidence="4">180601</strain>
        <tissue evidence="4">Whole Body</tissue>
    </source>
</reference>
<keyword evidence="4" id="KW-0808">Transferase</keyword>
<organism evidence="4 5">
    <name type="scientific">Aphis craccivora</name>
    <name type="common">Cowpea aphid</name>
    <dbReference type="NCBI Taxonomy" id="307492"/>
    <lineage>
        <taxon>Eukaryota</taxon>
        <taxon>Metazoa</taxon>
        <taxon>Ecdysozoa</taxon>
        <taxon>Arthropoda</taxon>
        <taxon>Hexapoda</taxon>
        <taxon>Insecta</taxon>
        <taxon>Pterygota</taxon>
        <taxon>Neoptera</taxon>
        <taxon>Paraneoptera</taxon>
        <taxon>Hemiptera</taxon>
        <taxon>Sternorrhyncha</taxon>
        <taxon>Aphidomorpha</taxon>
        <taxon>Aphidoidea</taxon>
        <taxon>Aphididae</taxon>
        <taxon>Aphidini</taxon>
        <taxon>Aphis</taxon>
        <taxon>Aphis</taxon>
    </lineage>
</organism>
<feature type="domain" description="Transposable element P transposase-like GTP-binding insertion" evidence="3">
    <location>
        <begin position="292"/>
        <end position="394"/>
    </location>
</feature>
<feature type="domain" description="Transposable element P transposase-like RNase H" evidence="2">
    <location>
        <begin position="145"/>
        <end position="262"/>
    </location>
</feature>
<gene>
    <name evidence="4" type="ORF">FWK35_00016617</name>
</gene>
<dbReference type="EMBL" id="VUJU01006019">
    <property type="protein sequence ID" value="KAF0749664.1"/>
    <property type="molecule type" value="Genomic_DNA"/>
</dbReference>
<feature type="non-terminal residue" evidence="4">
    <location>
        <position position="876"/>
    </location>
</feature>
<name>A0A6G0Y5H7_APHCR</name>
<evidence type="ECO:0000259" key="2">
    <source>
        <dbReference type="Pfam" id="PF21787"/>
    </source>
</evidence>
<evidence type="ECO:0000259" key="3">
    <source>
        <dbReference type="Pfam" id="PF21788"/>
    </source>
</evidence>
<keyword evidence="4" id="KW-0695">RNA-directed DNA polymerase</keyword>
<accession>A0A6G0Y5H7</accession>
<protein>
    <submittedName>
        <fullName evidence="4">Reverse transcriptase domain-containing protein</fullName>
    </submittedName>
</protein>
<dbReference type="Pfam" id="PF21787">
    <property type="entry name" value="TNP-like_RNaseH_N"/>
    <property type="match status" value="1"/>
</dbReference>
<evidence type="ECO:0000259" key="1">
    <source>
        <dbReference type="Pfam" id="PF20700"/>
    </source>
</evidence>
<proteinExistence type="predicted"/>
<dbReference type="Pfam" id="PF21788">
    <property type="entry name" value="TNP-like_GBD"/>
    <property type="match status" value="1"/>
</dbReference>
<dbReference type="InterPro" id="IPR048365">
    <property type="entry name" value="TNP-like_RNaseH_N"/>
</dbReference>
<feature type="domain" description="Mutator-like transposase" evidence="1">
    <location>
        <begin position="637"/>
        <end position="802"/>
    </location>
</feature>
<dbReference type="Pfam" id="PF20700">
    <property type="entry name" value="Mutator"/>
    <property type="match status" value="2"/>
</dbReference>
<sequence length="876" mass="99820">MQSNMRELNNIQNLIYNFDLANMCSGVKIPEKDRKYLTKTTYKDTLDSFRHELKIKFRSLEHDTIVEKLIKNNTPPNHLLLIKEIFAAAEKKGPKGNRYTEDWIMLCMLLHIRSPSGYSFTRENKLFPLPCIRSIRNYLQLIKTSCGFDEQFLQLFAKHLEGKEEYQKHGLLIFDEISLRQSISANDLSDKATHGLVFMFQPLADSYTQPIAVFASKGPVAGLTLTQLIIKAVVLLENAGAKVHGLVSDGAQTNRKVWKELGIRGHLNDCQSHVEHFVDSCRKFFVFSDTPHLIKNVRNRLYNNKELLVNPTEGLVKWKHYVLLHEHDSNICDSQLRECPKISDNHLKLLNSCLKMRVRLATQVFIPGLEHSDATINFTLIMNNMFDALNAKLPCEGLRHGSKNYEYVNSFMCRTVEEILGSLYLHPFSGNKLYVRFCGFIVSPDGQVDLRFFGTVRMASGANDHPATPTFLQVYKLLSVYSIIKPPKYGNCSINIYGPWIQSNTFIRHQEAKKLILSEFLFTCNMCQKHEVIESENPNSSLMDVNTATVTAIVNSRQGFAQLETFSAIMNMPNMCNKLYQKLHEDVHKFSSETAWEAMSLAAEEEAKLAIANGDVREDGIPMITVIADGQKEAKTEATSSEPPIHKCYKNWEGTSTAMESDIILEGFRQSINIHNLIYHKLIGDGDSSVTKKLSIAQPYGPNCLIKMIECKNHILRNYISKINDMAVKRKSYSGKVVPGFLRKLSKDNKPRIRYGITKAIEHWKNNENLTHNQKAKLLKKDIHKGPYHVFGCHDNCDPYFCKADPNGINYVPEMENCGLWQDISAVKNLVFFNSDSLIYDLTNNYVESYSSIVAKFVGEKSISYSLRGNSIYCIF</sequence>
<keyword evidence="4" id="KW-0548">Nucleotidyltransferase</keyword>
<dbReference type="AlphaFoldDB" id="A0A6G0Y5H7"/>
<feature type="domain" description="Mutator-like transposase" evidence="1">
    <location>
        <begin position="510"/>
        <end position="631"/>
    </location>
</feature>
<dbReference type="Proteomes" id="UP000478052">
    <property type="component" value="Unassembled WGS sequence"/>
</dbReference>
<comment type="caution">
    <text evidence="4">The sequence shown here is derived from an EMBL/GenBank/DDBJ whole genome shotgun (WGS) entry which is preliminary data.</text>
</comment>
<dbReference type="InterPro" id="IPR049012">
    <property type="entry name" value="Mutator_transp_dom"/>
</dbReference>
<evidence type="ECO:0000313" key="4">
    <source>
        <dbReference type="EMBL" id="KAF0749664.1"/>
    </source>
</evidence>
<dbReference type="GO" id="GO:0003964">
    <property type="term" value="F:RNA-directed DNA polymerase activity"/>
    <property type="evidence" value="ECO:0007669"/>
    <property type="project" value="UniProtKB-KW"/>
</dbReference>
<evidence type="ECO:0000313" key="5">
    <source>
        <dbReference type="Proteomes" id="UP000478052"/>
    </source>
</evidence>
<dbReference type="InterPro" id="IPR048366">
    <property type="entry name" value="TNP-like_GBD"/>
</dbReference>